<dbReference type="InterPro" id="IPR046536">
    <property type="entry name" value="DUF6601"/>
</dbReference>
<organism evidence="3 4">
    <name type="scientific">Letharia columbiana</name>
    <dbReference type="NCBI Taxonomy" id="112416"/>
    <lineage>
        <taxon>Eukaryota</taxon>
        <taxon>Fungi</taxon>
        <taxon>Dikarya</taxon>
        <taxon>Ascomycota</taxon>
        <taxon>Pezizomycotina</taxon>
        <taxon>Lecanoromycetes</taxon>
        <taxon>OSLEUM clade</taxon>
        <taxon>Lecanoromycetidae</taxon>
        <taxon>Lecanorales</taxon>
        <taxon>Lecanorineae</taxon>
        <taxon>Parmeliaceae</taxon>
        <taxon>Letharia</taxon>
    </lineage>
</organism>
<accession>A0A8H6FNE5</accession>
<comment type="caution">
    <text evidence="3">The sequence shown here is derived from an EMBL/GenBank/DDBJ whole genome shotgun (WGS) entry which is preliminary data.</text>
</comment>
<evidence type="ECO:0000313" key="4">
    <source>
        <dbReference type="Proteomes" id="UP000578531"/>
    </source>
</evidence>
<dbReference type="EMBL" id="JACCJC010000055">
    <property type="protein sequence ID" value="KAF6231658.1"/>
    <property type="molecule type" value="Genomic_DNA"/>
</dbReference>
<dbReference type="Pfam" id="PF20246">
    <property type="entry name" value="DUF6601"/>
    <property type="match status" value="1"/>
</dbReference>
<dbReference type="AlphaFoldDB" id="A0A8H6FNE5"/>
<name>A0A8H6FNE5_9LECA</name>
<evidence type="ECO:0000256" key="1">
    <source>
        <dbReference type="SAM" id="MobiDB-lite"/>
    </source>
</evidence>
<keyword evidence="2" id="KW-1133">Transmembrane helix</keyword>
<gene>
    <name evidence="3" type="ORF">HO173_010190</name>
</gene>
<protein>
    <submittedName>
        <fullName evidence="3">Uncharacterized protein</fullName>
    </submittedName>
</protein>
<keyword evidence="4" id="KW-1185">Reference proteome</keyword>
<evidence type="ECO:0000256" key="2">
    <source>
        <dbReference type="SAM" id="Phobius"/>
    </source>
</evidence>
<proteinExistence type="predicted"/>
<dbReference type="PANTHER" id="PTHR34414:SF1">
    <property type="entry name" value="SUBTILISIN-LIKE SERINE PROTEASE"/>
    <property type="match status" value="1"/>
</dbReference>
<keyword evidence="2" id="KW-0812">Transmembrane</keyword>
<dbReference type="PANTHER" id="PTHR34414">
    <property type="entry name" value="HET DOMAIN-CONTAINING PROTEIN-RELATED"/>
    <property type="match status" value="1"/>
</dbReference>
<keyword evidence="2" id="KW-0472">Membrane</keyword>
<dbReference type="RefSeq" id="XP_037161090.1">
    <property type="nucleotide sequence ID" value="XM_037312076.1"/>
</dbReference>
<dbReference type="OrthoDB" id="5086500at2759"/>
<feature type="transmembrane region" description="Helical" evidence="2">
    <location>
        <begin position="379"/>
        <end position="402"/>
    </location>
</feature>
<reference evidence="3 4" key="1">
    <citation type="journal article" date="2020" name="Genomics">
        <title>Complete, high-quality genomes from long-read metagenomic sequencing of two wolf lichen thalli reveals enigmatic genome architecture.</title>
        <authorList>
            <person name="McKenzie S.K."/>
            <person name="Walston R.F."/>
            <person name="Allen J.L."/>
        </authorList>
    </citation>
    <scope>NUCLEOTIDE SEQUENCE [LARGE SCALE GENOMIC DNA]</scope>
    <source>
        <strain evidence="3">WasteWater2</strain>
    </source>
</reference>
<dbReference type="GeneID" id="59291837"/>
<feature type="transmembrane region" description="Helical" evidence="2">
    <location>
        <begin position="414"/>
        <end position="443"/>
    </location>
</feature>
<dbReference type="Proteomes" id="UP000578531">
    <property type="component" value="Unassembled WGS sequence"/>
</dbReference>
<sequence>MLDEAEESCSVLVKRDRVLSLQGCQARFLLALTKGTLEMIGLDFRLRALQIEKSRAGSVSRGIEGGKIVNFLYLHEYSFHFVTRWFGMSGSTAMSASLTHDPLGSPIQTQITSLTGVNRQHPGANGSTTSATPNPIPASPFQIRIPGLTEPSYDDLFPTSHRTKKDEVGPFEISTSFFKKEFGIERLHKIHKWLFLVGRPMPPRPLHYQKAVKRDIIVHEQFDLHLVLDDKRMFLKPIPGYLFDPTFWDENLSCQEQCAAAQGSTQGASGTETGEEVPLCDRCEIYKCALGFMISYASLITYESDLHIAKDAHLVPNALDWPAWRRLVKKLLTPANKRNINKRYTYGELKLTRLNWIYRCTLKSPYGYNTYNNFWHDNYARIVSLFAFIALVLTAMQVGLATTRLQHNDAFQRASYGFTVFSIVFPYACICLAVGTVFILVVYHTIATLVYHMTKGLTKKPTMKPTKKPAATQSSLAASPV</sequence>
<feature type="region of interest" description="Disordered" evidence="1">
    <location>
        <begin position="459"/>
        <end position="481"/>
    </location>
</feature>
<evidence type="ECO:0000313" key="3">
    <source>
        <dbReference type="EMBL" id="KAF6231658.1"/>
    </source>
</evidence>